<gene>
    <name evidence="7" type="primary">sbcD</name>
    <name evidence="10" type="ORF">GCM10022393_00320</name>
</gene>
<dbReference type="InterPro" id="IPR041796">
    <property type="entry name" value="Mre11_N"/>
</dbReference>
<dbReference type="SUPFAM" id="SSF56300">
    <property type="entry name" value="Metallo-dependent phosphatases"/>
    <property type="match status" value="1"/>
</dbReference>
<dbReference type="InterPro" id="IPR026843">
    <property type="entry name" value="SbcD_C"/>
</dbReference>
<comment type="caution">
    <text evidence="10">The sequence shown here is derived from an EMBL/GenBank/DDBJ whole genome shotgun (WGS) entry which is preliminary data.</text>
</comment>
<evidence type="ECO:0000256" key="2">
    <source>
        <dbReference type="ARBA" id="ARBA00011322"/>
    </source>
</evidence>
<evidence type="ECO:0000313" key="10">
    <source>
        <dbReference type="EMBL" id="GAA4106099.1"/>
    </source>
</evidence>
<dbReference type="RefSeq" id="WP_344923664.1">
    <property type="nucleotide sequence ID" value="NZ_BAABCW010000001.1"/>
</dbReference>
<keyword evidence="5 7" id="KW-0378">Hydrolase</keyword>
<proteinExistence type="inferred from homology"/>
<dbReference type="EMBL" id="BAABCW010000001">
    <property type="protein sequence ID" value="GAA4106099.1"/>
    <property type="molecule type" value="Genomic_DNA"/>
</dbReference>
<keyword evidence="7" id="KW-0235">DNA replication</keyword>
<dbReference type="PANTHER" id="PTHR30337:SF0">
    <property type="entry name" value="NUCLEASE SBCCD SUBUNIT D"/>
    <property type="match status" value="1"/>
</dbReference>
<dbReference type="GO" id="GO:0004527">
    <property type="term" value="F:exonuclease activity"/>
    <property type="evidence" value="ECO:0007669"/>
    <property type="project" value="UniProtKB-KW"/>
</dbReference>
<evidence type="ECO:0000256" key="1">
    <source>
        <dbReference type="ARBA" id="ARBA00010555"/>
    </source>
</evidence>
<accession>A0ABP7X7L5</accession>
<evidence type="ECO:0000313" key="11">
    <source>
        <dbReference type="Proteomes" id="UP001500459"/>
    </source>
</evidence>
<keyword evidence="4 7" id="KW-0540">Nuclease</keyword>
<evidence type="ECO:0000256" key="6">
    <source>
        <dbReference type="ARBA" id="ARBA00022839"/>
    </source>
</evidence>
<dbReference type="PANTHER" id="PTHR30337">
    <property type="entry name" value="COMPONENT OF ATP-DEPENDENT DSDNA EXONUCLEASE"/>
    <property type="match status" value="1"/>
</dbReference>
<keyword evidence="7" id="KW-0255">Endonuclease</keyword>
<dbReference type="InterPro" id="IPR029052">
    <property type="entry name" value="Metallo-depent_PP-like"/>
</dbReference>
<organism evidence="10 11">
    <name type="scientific">Aquimarina addita</name>
    <dbReference type="NCBI Taxonomy" id="870485"/>
    <lineage>
        <taxon>Bacteria</taxon>
        <taxon>Pseudomonadati</taxon>
        <taxon>Bacteroidota</taxon>
        <taxon>Flavobacteriia</taxon>
        <taxon>Flavobacteriales</taxon>
        <taxon>Flavobacteriaceae</taxon>
        <taxon>Aquimarina</taxon>
    </lineage>
</organism>
<reference evidence="11" key="1">
    <citation type="journal article" date="2019" name="Int. J. Syst. Evol. Microbiol.">
        <title>The Global Catalogue of Microorganisms (GCM) 10K type strain sequencing project: providing services to taxonomists for standard genome sequencing and annotation.</title>
        <authorList>
            <consortium name="The Broad Institute Genomics Platform"/>
            <consortium name="The Broad Institute Genome Sequencing Center for Infectious Disease"/>
            <person name="Wu L."/>
            <person name="Ma J."/>
        </authorList>
    </citation>
    <scope>NUCLEOTIDE SEQUENCE [LARGE SCALE GENOMIC DNA]</scope>
    <source>
        <strain evidence="11">JCM 17106</strain>
    </source>
</reference>
<evidence type="ECO:0000256" key="4">
    <source>
        <dbReference type="ARBA" id="ARBA00022722"/>
    </source>
</evidence>
<keyword evidence="11" id="KW-1185">Reference proteome</keyword>
<feature type="domain" description="Calcineurin-like phosphoesterase" evidence="8">
    <location>
        <begin position="1"/>
        <end position="229"/>
    </location>
</feature>
<dbReference type="InterPro" id="IPR004843">
    <property type="entry name" value="Calcineurin-like_PHP"/>
</dbReference>
<comment type="subunit">
    <text evidence="2 7">Heterodimer of SbcC and SbcD.</text>
</comment>
<keyword evidence="7" id="KW-0233">DNA recombination</keyword>
<dbReference type="InterPro" id="IPR004593">
    <property type="entry name" value="SbcD"/>
</dbReference>
<feature type="domain" description="Nuclease SbcCD subunit D C-terminal" evidence="9">
    <location>
        <begin position="279"/>
        <end position="378"/>
    </location>
</feature>
<evidence type="ECO:0000259" key="8">
    <source>
        <dbReference type="Pfam" id="PF00149"/>
    </source>
</evidence>
<comment type="function">
    <text evidence="7">SbcCD cleaves DNA hairpin structures. These structures can inhibit DNA replication and are intermediates in certain DNA recombination reactions. The complex acts as a 3'-&gt;5' double strand exonuclease that can open hairpins. It also has a 5' single-strand endonuclease activity.</text>
</comment>
<evidence type="ECO:0000259" key="9">
    <source>
        <dbReference type="Pfam" id="PF12320"/>
    </source>
</evidence>
<sequence>MKLLHTADWHLGHRLHEHSQYKEQLFFLQWLTAQVDELEIDILLVSGDIFDTGVPSAQSRKMYYDFLINLQKTHCTHIVITGGNHDAPGTINAPKELLLALSIHVVGKATENISDEVFNLTVGEEQIIIAAVPYLRDQDIRRAVAGETFDEITDRYKTALVNHYTEAASYCKKLQLKKVPMIAMGHLFAIGGSTSDSEQNIYVGTLGHIGAEDFPKTFDYVALGHLHRPQIVGGCNHIRYSGSPNILSFSEIGYEKKVVVLKTEKDTITEIEEVTIPTFRKVLRIKGTIEEVTLKLKEIDTKNDTLTTWVEVILDTDSGILIDKTEIYKEAEKSEVLVINIKTKNERTIKGLEQLIHHSQSIKELSPLEVFTKKCEEEGLNLTEQPELLDAFQEIVHIIREQKV</sequence>
<dbReference type="Pfam" id="PF00149">
    <property type="entry name" value="Metallophos"/>
    <property type="match status" value="1"/>
</dbReference>
<dbReference type="InterPro" id="IPR050535">
    <property type="entry name" value="DNA_Repair-Maintenance_Comp"/>
</dbReference>
<dbReference type="CDD" id="cd00840">
    <property type="entry name" value="MPP_Mre11_N"/>
    <property type="match status" value="1"/>
</dbReference>
<evidence type="ECO:0000256" key="3">
    <source>
        <dbReference type="ARBA" id="ARBA00013365"/>
    </source>
</evidence>
<dbReference type="NCBIfam" id="TIGR00619">
    <property type="entry name" value="sbcd"/>
    <property type="match status" value="1"/>
</dbReference>
<evidence type="ECO:0000256" key="7">
    <source>
        <dbReference type="RuleBase" id="RU363069"/>
    </source>
</evidence>
<dbReference type="Gene3D" id="3.60.21.10">
    <property type="match status" value="1"/>
</dbReference>
<keyword evidence="6 7" id="KW-0269">Exonuclease</keyword>
<protein>
    <recommendedName>
        <fullName evidence="3 7">Nuclease SbcCD subunit D</fullName>
    </recommendedName>
</protein>
<comment type="similarity">
    <text evidence="1 7">Belongs to the SbcD family.</text>
</comment>
<name>A0ABP7X7L5_9FLAO</name>
<evidence type="ECO:0000256" key="5">
    <source>
        <dbReference type="ARBA" id="ARBA00022801"/>
    </source>
</evidence>
<dbReference type="Pfam" id="PF12320">
    <property type="entry name" value="SbcD_C"/>
    <property type="match status" value="1"/>
</dbReference>
<dbReference type="Proteomes" id="UP001500459">
    <property type="component" value="Unassembled WGS sequence"/>
</dbReference>